<keyword evidence="8" id="KW-1185">Reference proteome</keyword>
<dbReference type="InterPro" id="IPR002528">
    <property type="entry name" value="MATE_fam"/>
</dbReference>
<dbReference type="GO" id="GO:0015297">
    <property type="term" value="F:antiporter activity"/>
    <property type="evidence" value="ECO:0007669"/>
    <property type="project" value="InterPro"/>
</dbReference>
<dbReference type="EMBL" id="RDQH01000341">
    <property type="protein sequence ID" value="RXH75333.1"/>
    <property type="molecule type" value="Genomic_DNA"/>
</dbReference>
<feature type="transmembrane region" description="Helical" evidence="6">
    <location>
        <begin position="389"/>
        <end position="407"/>
    </location>
</feature>
<feature type="transmembrane region" description="Helical" evidence="6">
    <location>
        <begin position="231"/>
        <end position="253"/>
    </location>
</feature>
<proteinExistence type="inferred from homology"/>
<feature type="transmembrane region" description="Helical" evidence="6">
    <location>
        <begin position="428"/>
        <end position="449"/>
    </location>
</feature>
<keyword evidence="5 6" id="KW-0472">Membrane</keyword>
<dbReference type="Pfam" id="PF01554">
    <property type="entry name" value="MatE"/>
    <property type="match status" value="2"/>
</dbReference>
<dbReference type="CDD" id="cd13132">
    <property type="entry name" value="MATE_eukaryotic"/>
    <property type="match status" value="1"/>
</dbReference>
<accession>A0A498I2M8</accession>
<gene>
    <name evidence="7" type="ORF">DVH24_030054</name>
</gene>
<evidence type="ECO:0000256" key="1">
    <source>
        <dbReference type="ARBA" id="ARBA00004141"/>
    </source>
</evidence>
<feature type="transmembrane region" description="Helical" evidence="6">
    <location>
        <begin position="91"/>
        <end position="110"/>
    </location>
</feature>
<protein>
    <recommendedName>
        <fullName evidence="6">Protein DETOXIFICATION</fullName>
    </recommendedName>
    <alternativeName>
        <fullName evidence="6">Multidrug and toxic compound extrusion protein</fullName>
    </alternativeName>
</protein>
<evidence type="ECO:0000256" key="4">
    <source>
        <dbReference type="ARBA" id="ARBA00022989"/>
    </source>
</evidence>
<feature type="transmembrane region" description="Helical" evidence="6">
    <location>
        <begin position="199"/>
        <end position="225"/>
    </location>
</feature>
<evidence type="ECO:0000256" key="3">
    <source>
        <dbReference type="ARBA" id="ARBA00022692"/>
    </source>
</evidence>
<feature type="transmembrane region" description="Helical" evidence="6">
    <location>
        <begin position="54"/>
        <end position="79"/>
    </location>
</feature>
<dbReference type="GO" id="GO:0016020">
    <property type="term" value="C:membrane"/>
    <property type="evidence" value="ECO:0007669"/>
    <property type="project" value="UniProtKB-SubCell"/>
</dbReference>
<keyword evidence="3 6" id="KW-0812">Transmembrane</keyword>
<dbReference type="NCBIfam" id="TIGR00797">
    <property type="entry name" value="matE"/>
    <property type="match status" value="1"/>
</dbReference>
<dbReference type="Proteomes" id="UP000290289">
    <property type="component" value="Chromosome 15"/>
</dbReference>
<evidence type="ECO:0000256" key="5">
    <source>
        <dbReference type="ARBA" id="ARBA00023136"/>
    </source>
</evidence>
<evidence type="ECO:0000313" key="7">
    <source>
        <dbReference type="EMBL" id="RXH75333.1"/>
    </source>
</evidence>
<comment type="subcellular location">
    <subcellularLocation>
        <location evidence="1">Membrane</location>
        <topology evidence="1">Multi-pass membrane protein</topology>
    </subcellularLocation>
</comment>
<name>A0A498I2M8_MALDO</name>
<organism evidence="7 8">
    <name type="scientific">Malus domestica</name>
    <name type="common">Apple</name>
    <name type="synonym">Pyrus malus</name>
    <dbReference type="NCBI Taxonomy" id="3750"/>
    <lineage>
        <taxon>Eukaryota</taxon>
        <taxon>Viridiplantae</taxon>
        <taxon>Streptophyta</taxon>
        <taxon>Embryophyta</taxon>
        <taxon>Tracheophyta</taxon>
        <taxon>Spermatophyta</taxon>
        <taxon>Magnoliopsida</taxon>
        <taxon>eudicotyledons</taxon>
        <taxon>Gunneridae</taxon>
        <taxon>Pentapetalae</taxon>
        <taxon>rosids</taxon>
        <taxon>fabids</taxon>
        <taxon>Rosales</taxon>
        <taxon>Rosaceae</taxon>
        <taxon>Amygdaloideae</taxon>
        <taxon>Maleae</taxon>
        <taxon>Malus</taxon>
    </lineage>
</organism>
<evidence type="ECO:0000256" key="6">
    <source>
        <dbReference type="RuleBase" id="RU004914"/>
    </source>
</evidence>
<feature type="transmembrane region" description="Helical" evidence="6">
    <location>
        <begin position="170"/>
        <end position="187"/>
    </location>
</feature>
<dbReference type="AlphaFoldDB" id="A0A498I2M8"/>
<reference evidence="7 8" key="1">
    <citation type="submission" date="2018-10" db="EMBL/GenBank/DDBJ databases">
        <title>A high-quality apple genome assembly.</title>
        <authorList>
            <person name="Hu J."/>
        </authorList>
    </citation>
    <scope>NUCLEOTIDE SEQUENCE [LARGE SCALE GENOMIC DNA]</scope>
    <source>
        <strain evidence="8">cv. HFTH1</strain>
        <tissue evidence="7">Young leaf</tissue>
    </source>
</reference>
<feature type="transmembrane region" description="Helical" evidence="6">
    <location>
        <begin position="131"/>
        <end position="150"/>
    </location>
</feature>
<dbReference type="PANTHER" id="PTHR11206">
    <property type="entry name" value="MULTIDRUG RESISTANCE PROTEIN"/>
    <property type="match status" value="1"/>
</dbReference>
<dbReference type="GO" id="GO:0042910">
    <property type="term" value="F:xenobiotic transmembrane transporter activity"/>
    <property type="evidence" value="ECO:0007669"/>
    <property type="project" value="InterPro"/>
</dbReference>
<evidence type="ECO:0000256" key="2">
    <source>
        <dbReference type="ARBA" id="ARBA00010199"/>
    </source>
</evidence>
<keyword evidence="4 6" id="KW-1133">Transmembrane helix</keyword>
<sequence length="516" mass="56398">MRCNKIGEATSHIYFLLLSKLFDHPINDDEEDGQDSQHWPSTISSTVLEEIKQLYNIALPMILTGLMVYAKLAISMLFLGKSGKGELAGGSLAISVANISGYSVLAGLASGMEGISSQAFGAQQWPLMTHIFQRTITILIFTSIPISILWFNCEPLLIFSGQNPTISSTATTYLTFSIPTLFFQSIINPLRIHLRTQSITFPLMLSAAVALVIHAPASYILAWHFGLGIRGVALAGTLTDMSCLITLILYLCVSNISTNTRQWWSIRCCFNGWSQIICQAVPSCVSVCLEWWWYEIMIILSGFLSNAAEAMSTMGIIIQATALVYQFPYALSQAVSTRVGNEIGANYPKQAKQSSFFALYFSILTGLITSTFLLTMQNVWGGIFTADRAVISLTASVLPVVGLCELGNCPQTTVCGVLKGSARPMLGAIINFGAFYVVGLPMALLMAFVMHLGLLGLWLGLLAAQMVCFVVMVIVLIRTDWVALVERSRELTSAGVEEILANEFYEDLVYAIMLVN</sequence>
<dbReference type="GO" id="GO:1990961">
    <property type="term" value="P:xenobiotic detoxification by transmembrane export across the plasma membrane"/>
    <property type="evidence" value="ECO:0007669"/>
    <property type="project" value="InterPro"/>
</dbReference>
<feature type="transmembrane region" description="Helical" evidence="6">
    <location>
        <begin position="357"/>
        <end position="377"/>
    </location>
</feature>
<dbReference type="InterPro" id="IPR045069">
    <property type="entry name" value="MATE_euk"/>
</dbReference>
<comment type="similarity">
    <text evidence="2 6">Belongs to the multi antimicrobial extrusion (MATE) (TC 2.A.66.1) family.</text>
</comment>
<feature type="transmembrane region" description="Helical" evidence="6">
    <location>
        <begin position="455"/>
        <end position="477"/>
    </location>
</feature>
<evidence type="ECO:0000313" key="8">
    <source>
        <dbReference type="Proteomes" id="UP000290289"/>
    </source>
</evidence>
<comment type="caution">
    <text evidence="7">The sequence shown here is derived from an EMBL/GenBank/DDBJ whole genome shotgun (WGS) entry which is preliminary data.</text>
</comment>